<reference evidence="2 3" key="2">
    <citation type="submission" date="2018-11" db="EMBL/GenBank/DDBJ databases">
        <authorList>
            <consortium name="Pathogen Informatics"/>
        </authorList>
    </citation>
    <scope>NUCLEOTIDE SEQUENCE [LARGE SCALE GENOMIC DNA]</scope>
</reference>
<feature type="transmembrane region" description="Helical" evidence="1">
    <location>
        <begin position="192"/>
        <end position="214"/>
    </location>
</feature>
<keyword evidence="3" id="KW-1185">Reference proteome</keyword>
<evidence type="ECO:0000256" key="1">
    <source>
        <dbReference type="SAM" id="Phobius"/>
    </source>
</evidence>
<dbReference type="PANTHER" id="PTHR11360">
    <property type="entry name" value="MONOCARBOXYLATE TRANSPORTER"/>
    <property type="match status" value="1"/>
</dbReference>
<evidence type="ECO:0000313" key="2">
    <source>
        <dbReference type="EMBL" id="VDP22433.1"/>
    </source>
</evidence>
<feature type="transmembrane region" description="Helical" evidence="1">
    <location>
        <begin position="152"/>
        <end position="172"/>
    </location>
</feature>
<sequence length="264" mass="29451">MDIFFRGSCRSIRSRVGELPESKECQCARRNIDVDVIEPQGLLETIKSTLLQILDVRLFRSLTFLAWTVGGASMAFGLFVPFTYVPKQSTILGYSKSKSSLLVSVIGVTNIIARIACGWLSDRPKIDVILVQNVSIFLGGVATIILPHLTDYWTLVIYCILFGLANACFSSLRSIVCVELLGLNNLTTATGWLFLFLGFANLLGSPVVAFVYDVTGNFKLSFYIIGGLMVFSAVLGFCWRRIKAWEKQRKRLCKKCAKILPVYY</sequence>
<dbReference type="InterPro" id="IPR011701">
    <property type="entry name" value="MFS"/>
</dbReference>
<dbReference type="GO" id="GO:0008028">
    <property type="term" value="F:monocarboxylic acid transmembrane transporter activity"/>
    <property type="evidence" value="ECO:0007669"/>
    <property type="project" value="TreeGrafter"/>
</dbReference>
<feature type="transmembrane region" description="Helical" evidence="1">
    <location>
        <begin position="128"/>
        <end position="146"/>
    </location>
</feature>
<keyword evidence="1" id="KW-0472">Membrane</keyword>
<dbReference type="AlphaFoldDB" id="A0A183J0B1"/>
<feature type="transmembrane region" description="Helical" evidence="1">
    <location>
        <begin position="102"/>
        <end position="121"/>
    </location>
</feature>
<dbReference type="Gene3D" id="1.20.1250.20">
    <property type="entry name" value="MFS general substrate transporter like domains"/>
    <property type="match status" value="1"/>
</dbReference>
<dbReference type="Pfam" id="PF07690">
    <property type="entry name" value="MFS_1"/>
    <property type="match status" value="1"/>
</dbReference>
<dbReference type="EMBL" id="UZAM01012563">
    <property type="protein sequence ID" value="VDP22433.1"/>
    <property type="molecule type" value="Genomic_DNA"/>
</dbReference>
<protein>
    <submittedName>
        <fullName evidence="4">MFS domain-containing protein</fullName>
    </submittedName>
</protein>
<proteinExistence type="predicted"/>
<dbReference type="SUPFAM" id="SSF103473">
    <property type="entry name" value="MFS general substrate transporter"/>
    <property type="match status" value="1"/>
</dbReference>
<dbReference type="WBParaSite" id="SBAD_0000964201-mRNA-1">
    <property type="protein sequence ID" value="SBAD_0000964201-mRNA-1"/>
    <property type="gene ID" value="SBAD_0000964201"/>
</dbReference>
<dbReference type="InterPro" id="IPR036259">
    <property type="entry name" value="MFS_trans_sf"/>
</dbReference>
<dbReference type="Proteomes" id="UP000270296">
    <property type="component" value="Unassembled WGS sequence"/>
</dbReference>
<accession>A0A183J0B1</accession>
<name>A0A183J0B1_9BILA</name>
<evidence type="ECO:0000313" key="3">
    <source>
        <dbReference type="Proteomes" id="UP000270296"/>
    </source>
</evidence>
<dbReference type="OrthoDB" id="5870642at2759"/>
<reference evidence="4" key="1">
    <citation type="submission" date="2016-06" db="UniProtKB">
        <authorList>
            <consortium name="WormBaseParasite"/>
        </authorList>
    </citation>
    <scope>IDENTIFICATION</scope>
</reference>
<keyword evidence="1" id="KW-0812">Transmembrane</keyword>
<dbReference type="PANTHER" id="PTHR11360:SF238">
    <property type="entry name" value="SD10469P"/>
    <property type="match status" value="1"/>
</dbReference>
<organism evidence="4">
    <name type="scientific">Soboliphyme baturini</name>
    <dbReference type="NCBI Taxonomy" id="241478"/>
    <lineage>
        <taxon>Eukaryota</taxon>
        <taxon>Metazoa</taxon>
        <taxon>Ecdysozoa</taxon>
        <taxon>Nematoda</taxon>
        <taxon>Enoplea</taxon>
        <taxon>Dorylaimia</taxon>
        <taxon>Dioctophymatida</taxon>
        <taxon>Dioctophymatoidea</taxon>
        <taxon>Soboliphymatidae</taxon>
        <taxon>Soboliphyme</taxon>
    </lineage>
</organism>
<keyword evidence="1" id="KW-1133">Transmembrane helix</keyword>
<evidence type="ECO:0000313" key="4">
    <source>
        <dbReference type="WBParaSite" id="SBAD_0000964201-mRNA-1"/>
    </source>
</evidence>
<feature type="transmembrane region" description="Helical" evidence="1">
    <location>
        <begin position="220"/>
        <end position="239"/>
    </location>
</feature>
<gene>
    <name evidence="2" type="ORF">SBAD_LOCUS9309</name>
</gene>
<feature type="transmembrane region" description="Helical" evidence="1">
    <location>
        <begin position="62"/>
        <end position="82"/>
    </location>
</feature>
<dbReference type="InterPro" id="IPR050327">
    <property type="entry name" value="Proton-linked_MCT"/>
</dbReference>